<feature type="signal peptide" evidence="2">
    <location>
        <begin position="1"/>
        <end position="24"/>
    </location>
</feature>
<dbReference type="Pfam" id="PF14559">
    <property type="entry name" value="TPR_19"/>
    <property type="match status" value="1"/>
</dbReference>
<dbReference type="Pfam" id="PF25800">
    <property type="entry name" value="FimV_N"/>
    <property type="match status" value="1"/>
</dbReference>
<dbReference type="InterPro" id="IPR038440">
    <property type="entry name" value="FimV_C_sf"/>
</dbReference>
<feature type="region of interest" description="Disordered" evidence="1">
    <location>
        <begin position="233"/>
        <end position="319"/>
    </location>
</feature>
<feature type="compositionally biased region" description="Basic and acidic residues" evidence="1">
    <location>
        <begin position="664"/>
        <end position="674"/>
    </location>
</feature>
<dbReference type="InterPro" id="IPR018392">
    <property type="entry name" value="LysM"/>
</dbReference>
<dbReference type="PROSITE" id="PS51782">
    <property type="entry name" value="LYSM"/>
    <property type="match status" value="1"/>
</dbReference>
<dbReference type="EMBL" id="JAAOCA010000005">
    <property type="protein sequence ID" value="MBD1598139.1"/>
    <property type="molecule type" value="Genomic_DNA"/>
</dbReference>
<comment type="caution">
    <text evidence="4">The sequence shown here is derived from an EMBL/GenBank/DDBJ whole genome shotgun (WGS) entry which is preliminary data.</text>
</comment>
<evidence type="ECO:0000313" key="4">
    <source>
        <dbReference type="EMBL" id="MBD1598139.1"/>
    </source>
</evidence>
<evidence type="ECO:0000256" key="1">
    <source>
        <dbReference type="SAM" id="MobiDB-lite"/>
    </source>
</evidence>
<feature type="region of interest" description="Disordered" evidence="1">
    <location>
        <begin position="727"/>
        <end position="783"/>
    </location>
</feature>
<dbReference type="SUPFAM" id="SSF48452">
    <property type="entry name" value="TPR-like"/>
    <property type="match status" value="1"/>
</dbReference>
<feature type="chain" id="PRO_5047131296" evidence="2">
    <location>
        <begin position="25"/>
        <end position="836"/>
    </location>
</feature>
<evidence type="ECO:0000259" key="3">
    <source>
        <dbReference type="PROSITE" id="PS51782"/>
    </source>
</evidence>
<feature type="domain" description="LysM" evidence="3">
    <location>
        <begin position="158"/>
        <end position="213"/>
    </location>
</feature>
<protein>
    <submittedName>
        <fullName evidence="4">FimV family protein</fullName>
    </submittedName>
</protein>
<name>A0ABR7YY77_9PSED</name>
<dbReference type="InterPro" id="IPR057840">
    <property type="entry name" value="FimV_N"/>
</dbReference>
<dbReference type="InterPro" id="IPR011990">
    <property type="entry name" value="TPR-like_helical_dom_sf"/>
</dbReference>
<dbReference type="Gene3D" id="3.10.350.10">
    <property type="entry name" value="LysM domain"/>
    <property type="match status" value="1"/>
</dbReference>
<proteinExistence type="predicted"/>
<accession>A0ABR7YY77</accession>
<organism evidence="4 5">
    <name type="scientific">Pseudomonas typographi</name>
    <dbReference type="NCBI Taxonomy" id="2715964"/>
    <lineage>
        <taxon>Bacteria</taxon>
        <taxon>Pseudomonadati</taxon>
        <taxon>Pseudomonadota</taxon>
        <taxon>Gammaproteobacteria</taxon>
        <taxon>Pseudomonadales</taxon>
        <taxon>Pseudomonadaceae</taxon>
        <taxon>Pseudomonas</taxon>
    </lineage>
</organism>
<dbReference type="NCBIfam" id="TIGR03505">
    <property type="entry name" value="FimV_core"/>
    <property type="match status" value="1"/>
</dbReference>
<evidence type="ECO:0000256" key="2">
    <source>
        <dbReference type="SAM" id="SignalP"/>
    </source>
</evidence>
<feature type="region of interest" description="Disordered" evidence="1">
    <location>
        <begin position="655"/>
        <end position="674"/>
    </location>
</feature>
<keyword evidence="2" id="KW-0732">Signal</keyword>
<reference evidence="4 5" key="1">
    <citation type="journal article" date="2020" name="Insects">
        <title>Bacteria Belonging to Pseudomonas typographi sp. nov. from the Bark Beetle Ips typographus Have Genomic Potential to Aid in the Host Ecology.</title>
        <authorList>
            <person name="Peral-Aranega E."/>
            <person name="Saati-Santamaria Z."/>
            <person name="Kolarik M."/>
            <person name="Rivas R."/>
            <person name="Garcia-Fraile P."/>
        </authorList>
    </citation>
    <scope>NUCLEOTIDE SEQUENCE [LARGE SCALE GENOMIC DNA]</scope>
    <source>
        <strain evidence="4 5">CA3A</strain>
    </source>
</reference>
<sequence length="836" mass="86859">MVHLRKLALAIAAASTLASGLAQALELGEVTLKSAPGQPLAAEIELRDVGNLAAPEIVPSLASPEDFTKAGVDRQAYLGQLQFTPVINPGGRSVIQVTSPTALPDPMVKFLVQVVYPSGRLLRDYSVLVDPAKFAAPAGEPGRDTPAPAVATANRQAEHYTTKSPDTLWEIAARARPAGASVQQTMLAIQALNPDAFIDGNINRLRAGQVLRLPDAPNATALAQPRAVAEVARQNAAWHEGRRLGPRAQQVDATRRAPGSKAPAPAPGDNLSLVSGQARNRKGAVADQQAVRDQLASTQESLDSARRENAELKSRNDDLQSQLDKLQRLLQLKNDQLAKLEASAGAPQPPGTPARAGSPAIGAQLAAPAAPSEAATGQAPANAGAPPSPAPAAPPTSQGASNPAVLGAAGGIALIAVLLAAWLLARKRKADQEAEKHVRMAKALAEEGDFPPDDFDFGPDSFEGLAPQAPNVKLAPAMVAASAAAAQASASSTPLAAPVEPAPRNEVPSVASLVKAPAADDVLTQAQAAVAAGRFNQAADLLEPAVEAQPERSELRLMLMEVYANQGDRDAFVANERRLLASGANQAEVEALKSRFPAMLGALAGVGLSAAAVAAELDAQYVKDLLQDEPDGPEPIGEVFDTDFDLDLDGIDPVGAGAAAKPASEAEKAADPAKRDDVDFDALLRETEAERARDIDLSDFDLDIAADAPAPSPVDDLDDLALEALADPEKGDGLPGDFDLSTPGEASPGRDQVAAGREDVTPRLGSLSGETNEQNPAPDDFDFLADTDEVSTKLDLAKAYIEMKDADGARDILDEVLKEGTDAQQHEARRMLADLG</sequence>
<feature type="compositionally biased region" description="Low complexity" evidence="1">
    <location>
        <begin position="358"/>
        <end position="385"/>
    </location>
</feature>
<dbReference type="InterPro" id="IPR036779">
    <property type="entry name" value="LysM_dom_sf"/>
</dbReference>
<dbReference type="RefSeq" id="WP_190418168.1">
    <property type="nucleotide sequence ID" value="NZ_JAAOCA010000005.1"/>
</dbReference>
<keyword evidence="5" id="KW-1185">Reference proteome</keyword>
<dbReference type="InterPro" id="IPR020012">
    <property type="entry name" value="LysM_FimV"/>
</dbReference>
<dbReference type="Gene3D" id="1.25.40.10">
    <property type="entry name" value="Tetratricopeptide repeat domain"/>
    <property type="match status" value="1"/>
</dbReference>
<evidence type="ECO:0000313" key="5">
    <source>
        <dbReference type="Proteomes" id="UP000805841"/>
    </source>
</evidence>
<gene>
    <name evidence="4" type="ORF">HAQ05_05385</name>
</gene>
<dbReference type="NCBIfam" id="TIGR03504">
    <property type="entry name" value="FimV_Cterm"/>
    <property type="match status" value="1"/>
</dbReference>
<dbReference type="CDD" id="cd00118">
    <property type="entry name" value="LysM"/>
    <property type="match status" value="1"/>
</dbReference>
<dbReference type="Gene3D" id="1.20.58.2200">
    <property type="match status" value="1"/>
</dbReference>
<dbReference type="Proteomes" id="UP000805841">
    <property type="component" value="Unassembled WGS sequence"/>
</dbReference>
<dbReference type="InterPro" id="IPR020011">
    <property type="entry name" value="FimV_C"/>
</dbReference>
<feature type="region of interest" description="Disordered" evidence="1">
    <location>
        <begin position="342"/>
        <end position="400"/>
    </location>
</feature>
<feature type="compositionally biased region" description="Basic and acidic residues" evidence="1">
    <location>
        <begin position="303"/>
        <end position="318"/>
    </location>
</feature>